<feature type="chain" id="PRO_5004452018" evidence="1">
    <location>
        <begin position="19"/>
        <end position="161"/>
    </location>
</feature>
<evidence type="ECO:0000313" key="2">
    <source>
        <dbReference type="EMBL" id="EON98368.1"/>
    </source>
</evidence>
<feature type="signal peptide" evidence="1">
    <location>
        <begin position="1"/>
        <end position="18"/>
    </location>
</feature>
<proteinExistence type="predicted"/>
<evidence type="ECO:0000256" key="1">
    <source>
        <dbReference type="SAM" id="SignalP"/>
    </source>
</evidence>
<evidence type="ECO:0000313" key="3">
    <source>
        <dbReference type="Proteomes" id="UP000014074"/>
    </source>
</evidence>
<keyword evidence="1" id="KW-0732">Signal</keyword>
<dbReference type="GeneID" id="19326717"/>
<keyword evidence="3" id="KW-1185">Reference proteome</keyword>
<dbReference type="KEGG" id="tmn:UCRPA7_6096"/>
<sequence length="161" mass="16373">MQFKHLTLLTAAVSVTYAQTVSFNATEIIQELMALTNLAQVTNSLAGTITLGNAVSTLPVLVTDLTAYAAALAADAVEIAQDASGSVFDTTDQVAICASLNQFIAADQGVVSSIGGITNIITVSPLNAVITSLFNYVNSCASSIVGSLTPSLPNCVSTGSI</sequence>
<name>R8BGD1_PHAM7</name>
<protein>
    <submittedName>
        <fullName evidence="2">Uncharacterized protein</fullName>
    </submittedName>
</protein>
<dbReference type="AlphaFoldDB" id="R8BGD1"/>
<dbReference type="OrthoDB" id="5089392at2759"/>
<dbReference type="Proteomes" id="UP000014074">
    <property type="component" value="Unassembled WGS sequence"/>
</dbReference>
<organism evidence="2 3">
    <name type="scientific">Phaeoacremonium minimum (strain UCR-PA7)</name>
    <name type="common">Esca disease fungus</name>
    <name type="synonym">Togninia minima</name>
    <dbReference type="NCBI Taxonomy" id="1286976"/>
    <lineage>
        <taxon>Eukaryota</taxon>
        <taxon>Fungi</taxon>
        <taxon>Dikarya</taxon>
        <taxon>Ascomycota</taxon>
        <taxon>Pezizomycotina</taxon>
        <taxon>Sordariomycetes</taxon>
        <taxon>Sordariomycetidae</taxon>
        <taxon>Togniniales</taxon>
        <taxon>Togniniaceae</taxon>
        <taxon>Phaeoacremonium</taxon>
    </lineage>
</organism>
<dbReference type="EMBL" id="KB933218">
    <property type="protein sequence ID" value="EON98368.1"/>
    <property type="molecule type" value="Genomic_DNA"/>
</dbReference>
<reference evidence="3" key="1">
    <citation type="journal article" date="2013" name="Genome Announc.">
        <title>Draft genome sequence of the ascomycete Phaeoacremonium aleophilum strain UCR-PA7, a causal agent of the esca disease complex in grapevines.</title>
        <authorList>
            <person name="Blanco-Ulate B."/>
            <person name="Rolshausen P."/>
            <person name="Cantu D."/>
        </authorList>
    </citation>
    <scope>NUCLEOTIDE SEQUENCE [LARGE SCALE GENOMIC DNA]</scope>
    <source>
        <strain evidence="3">UCR-PA7</strain>
    </source>
</reference>
<dbReference type="HOGENOM" id="CLU_1644899_0_0_1"/>
<dbReference type="RefSeq" id="XP_007916828.1">
    <property type="nucleotide sequence ID" value="XM_007918637.1"/>
</dbReference>
<accession>R8BGD1</accession>
<gene>
    <name evidence="2" type="ORF">UCRPA7_6096</name>
</gene>